<feature type="transmembrane region" description="Helical" evidence="1">
    <location>
        <begin position="34"/>
        <end position="53"/>
    </location>
</feature>
<proteinExistence type="predicted"/>
<dbReference type="PANTHER" id="PTHR39164:SF1">
    <property type="entry name" value="PROTEIN CCDC"/>
    <property type="match status" value="1"/>
</dbReference>
<feature type="transmembrane region" description="Helical" evidence="1">
    <location>
        <begin position="6"/>
        <end position="22"/>
    </location>
</feature>
<dbReference type="OrthoDB" id="120091at2"/>
<dbReference type="PANTHER" id="PTHR39164">
    <property type="entry name" value="PROTEIN CCDC"/>
    <property type="match status" value="1"/>
</dbReference>
<dbReference type="RefSeq" id="WP_093210554.1">
    <property type="nucleotide sequence ID" value="NZ_FNFL01000001.1"/>
</dbReference>
<keyword evidence="3" id="KW-1185">Reference proteome</keyword>
<accession>A0A1G8VX29</accession>
<feature type="transmembrane region" description="Helical" evidence="1">
    <location>
        <begin position="125"/>
        <end position="143"/>
    </location>
</feature>
<dbReference type="InterPro" id="IPR031306">
    <property type="entry name" value="CcdC"/>
</dbReference>
<keyword evidence="1" id="KW-1133">Transmembrane helix</keyword>
<dbReference type="InterPro" id="IPR058247">
    <property type="entry name" value="DUF1453"/>
</dbReference>
<keyword evidence="1" id="KW-0472">Membrane</keyword>
<evidence type="ECO:0000256" key="1">
    <source>
        <dbReference type="SAM" id="Phobius"/>
    </source>
</evidence>
<evidence type="ECO:0000313" key="2">
    <source>
        <dbReference type="EMBL" id="SDJ70377.1"/>
    </source>
</evidence>
<dbReference type="Proteomes" id="UP000198694">
    <property type="component" value="Unassembled WGS sequence"/>
</dbReference>
<dbReference type="STRING" id="407036.SAMN05216243_0406"/>
<feature type="transmembrane region" description="Helical" evidence="1">
    <location>
        <begin position="59"/>
        <end position="75"/>
    </location>
</feature>
<dbReference type="Pfam" id="PF07301">
    <property type="entry name" value="DUF1453"/>
    <property type="match status" value="1"/>
</dbReference>
<dbReference type="AlphaFoldDB" id="A0A1G8VX29"/>
<name>A0A1G8VX29_9BACI</name>
<evidence type="ECO:0000313" key="3">
    <source>
        <dbReference type="Proteomes" id="UP000198694"/>
    </source>
</evidence>
<sequence length="158" mass="17652">MLITATTILGVLMAVTMVFIRLKASKRPASKARIILPPLFMSTGAFMFLFPAFQVSWQQVIEAVSVGVIFSLFLIKTSNFEVRNGYIYLIPSKAFVFILFGLLLIRIVLKVLIGQTVSVGETSGMFYLLAFGMILSWRIAMLLKFTKIEKELNGTLTT</sequence>
<dbReference type="EMBL" id="FNFL01000001">
    <property type="protein sequence ID" value="SDJ70377.1"/>
    <property type="molecule type" value="Genomic_DNA"/>
</dbReference>
<keyword evidence="1" id="KW-0812">Transmembrane</keyword>
<reference evidence="2 3" key="1">
    <citation type="submission" date="2016-10" db="EMBL/GenBank/DDBJ databases">
        <authorList>
            <person name="de Groot N.N."/>
        </authorList>
    </citation>
    <scope>NUCLEOTIDE SEQUENCE [LARGE SCALE GENOMIC DNA]</scope>
    <source>
        <strain evidence="2 3">CGMCC 1.6502</strain>
    </source>
</reference>
<dbReference type="PIRSF" id="PIRSF021441">
    <property type="entry name" value="DUF1453"/>
    <property type="match status" value="1"/>
</dbReference>
<protein>
    <submittedName>
        <fullName evidence="2">Membrane protein CcdC involved in cytochrome C biogenesis</fullName>
    </submittedName>
</protein>
<organism evidence="2 3">
    <name type="scientific">Sediminibacillus albus</name>
    <dbReference type="NCBI Taxonomy" id="407036"/>
    <lineage>
        <taxon>Bacteria</taxon>
        <taxon>Bacillati</taxon>
        <taxon>Bacillota</taxon>
        <taxon>Bacilli</taxon>
        <taxon>Bacillales</taxon>
        <taxon>Bacillaceae</taxon>
        <taxon>Sediminibacillus</taxon>
    </lineage>
</organism>
<feature type="transmembrane region" description="Helical" evidence="1">
    <location>
        <begin position="87"/>
        <end position="113"/>
    </location>
</feature>
<gene>
    <name evidence="2" type="ORF">SAMN05216243_0406</name>
</gene>